<name>W1PLD7_AMBTC</name>
<dbReference type="EMBL" id="KI393256">
    <property type="protein sequence ID" value="ERN08579.1"/>
    <property type="molecule type" value="Genomic_DNA"/>
</dbReference>
<dbReference type="Proteomes" id="UP000017836">
    <property type="component" value="Unassembled WGS sequence"/>
</dbReference>
<reference evidence="2" key="1">
    <citation type="journal article" date="2013" name="Science">
        <title>The Amborella genome and the evolution of flowering plants.</title>
        <authorList>
            <consortium name="Amborella Genome Project"/>
        </authorList>
    </citation>
    <scope>NUCLEOTIDE SEQUENCE [LARGE SCALE GENOMIC DNA]</scope>
</reference>
<keyword evidence="2" id="KW-1185">Reference proteome</keyword>
<accession>W1PLD7</accession>
<sequence length="107" mass="11977">MAESHSEVLAMHQNMVNDLSKSPWRLALSSSSINDIPCIPFTTRDPTLATREIARFRPSKIVVDLAVVESVIPRNPEKQNISSLGLANPLQSWLAIHAQVLDYFHEN</sequence>
<evidence type="ECO:0000313" key="2">
    <source>
        <dbReference type="Proteomes" id="UP000017836"/>
    </source>
</evidence>
<evidence type="ECO:0000313" key="1">
    <source>
        <dbReference type="EMBL" id="ERN08579.1"/>
    </source>
</evidence>
<dbReference type="AlphaFoldDB" id="W1PLD7"/>
<dbReference type="HOGENOM" id="CLU_2213443_0_0_1"/>
<gene>
    <name evidence="1" type="ORF">AMTR_s00017p00136120</name>
</gene>
<organism evidence="1 2">
    <name type="scientific">Amborella trichopoda</name>
    <dbReference type="NCBI Taxonomy" id="13333"/>
    <lineage>
        <taxon>Eukaryota</taxon>
        <taxon>Viridiplantae</taxon>
        <taxon>Streptophyta</taxon>
        <taxon>Embryophyta</taxon>
        <taxon>Tracheophyta</taxon>
        <taxon>Spermatophyta</taxon>
        <taxon>Magnoliopsida</taxon>
        <taxon>Amborellales</taxon>
        <taxon>Amborellaceae</taxon>
        <taxon>Amborella</taxon>
    </lineage>
</organism>
<proteinExistence type="predicted"/>
<protein>
    <submittedName>
        <fullName evidence="1">Uncharacterized protein</fullName>
    </submittedName>
</protein>
<dbReference type="Gramene" id="ERN08579">
    <property type="protein sequence ID" value="ERN08579"/>
    <property type="gene ID" value="AMTR_s00017p00136120"/>
</dbReference>